<proteinExistence type="predicted"/>
<keyword evidence="2" id="KW-1185">Reference proteome</keyword>
<gene>
    <name evidence="1" type="ORF">PECUL_23A007273</name>
</gene>
<reference evidence="1" key="1">
    <citation type="submission" date="2022-03" db="EMBL/GenBank/DDBJ databases">
        <authorList>
            <person name="Alioto T."/>
            <person name="Alioto T."/>
            <person name="Gomez Garrido J."/>
        </authorList>
    </citation>
    <scope>NUCLEOTIDE SEQUENCE</scope>
</reference>
<dbReference type="AlphaFoldDB" id="A0AAD1SWR0"/>
<evidence type="ECO:0000313" key="1">
    <source>
        <dbReference type="EMBL" id="CAH2311863.1"/>
    </source>
</evidence>
<accession>A0AAD1SWR0</accession>
<evidence type="ECO:0000313" key="2">
    <source>
        <dbReference type="Proteomes" id="UP001295444"/>
    </source>
</evidence>
<sequence>MEDQCRSWNVKIRGILETVIPDELPHYIRRLLTTLLTSKHAKQALIDGVFASQELPETQQNPQGMSYYSKQGQYSYPPTPLKTPPLCFYQDLSRPNLVLKSQYH</sequence>
<dbReference type="Proteomes" id="UP001295444">
    <property type="component" value="Chromosome 08"/>
</dbReference>
<protein>
    <submittedName>
        <fullName evidence="1">Uncharacterized protein</fullName>
    </submittedName>
</protein>
<organism evidence="1 2">
    <name type="scientific">Pelobates cultripes</name>
    <name type="common">Western spadefoot toad</name>
    <dbReference type="NCBI Taxonomy" id="61616"/>
    <lineage>
        <taxon>Eukaryota</taxon>
        <taxon>Metazoa</taxon>
        <taxon>Chordata</taxon>
        <taxon>Craniata</taxon>
        <taxon>Vertebrata</taxon>
        <taxon>Euteleostomi</taxon>
        <taxon>Amphibia</taxon>
        <taxon>Batrachia</taxon>
        <taxon>Anura</taxon>
        <taxon>Pelobatoidea</taxon>
        <taxon>Pelobatidae</taxon>
        <taxon>Pelobates</taxon>
    </lineage>
</organism>
<name>A0AAD1SWR0_PELCU</name>
<dbReference type="EMBL" id="OW240919">
    <property type="protein sequence ID" value="CAH2311863.1"/>
    <property type="molecule type" value="Genomic_DNA"/>
</dbReference>